<accession>A0ABY7FXH7</accession>
<dbReference type="SUPFAM" id="SSF63829">
    <property type="entry name" value="Calcium-dependent phosphotriesterase"/>
    <property type="match status" value="1"/>
</dbReference>
<protein>
    <submittedName>
        <fullName evidence="1">PON1-like protein</fullName>
    </submittedName>
</protein>
<dbReference type="EMBL" id="CP111024">
    <property type="protein sequence ID" value="WAR23861.1"/>
    <property type="molecule type" value="Genomic_DNA"/>
</dbReference>
<organism evidence="1 2">
    <name type="scientific">Mya arenaria</name>
    <name type="common">Soft-shell clam</name>
    <dbReference type="NCBI Taxonomy" id="6604"/>
    <lineage>
        <taxon>Eukaryota</taxon>
        <taxon>Metazoa</taxon>
        <taxon>Spiralia</taxon>
        <taxon>Lophotrochozoa</taxon>
        <taxon>Mollusca</taxon>
        <taxon>Bivalvia</taxon>
        <taxon>Autobranchia</taxon>
        <taxon>Heteroconchia</taxon>
        <taxon>Euheterodonta</taxon>
        <taxon>Imparidentia</taxon>
        <taxon>Neoheterodontei</taxon>
        <taxon>Myida</taxon>
        <taxon>Myoidea</taxon>
        <taxon>Myidae</taxon>
        <taxon>Mya</taxon>
    </lineage>
</organism>
<dbReference type="PANTHER" id="PTHR11799:SF12">
    <property type="entry name" value="PARAOXONASE-RELATED"/>
    <property type="match status" value="1"/>
</dbReference>
<dbReference type="Gene3D" id="2.120.10.30">
    <property type="entry name" value="TolB, C-terminal domain"/>
    <property type="match status" value="3"/>
</dbReference>
<evidence type="ECO:0000313" key="2">
    <source>
        <dbReference type="Proteomes" id="UP001164746"/>
    </source>
</evidence>
<dbReference type="InterPro" id="IPR051288">
    <property type="entry name" value="Serum_paraoxonase/arylesterase"/>
</dbReference>
<gene>
    <name evidence="1" type="ORF">MAR_037530</name>
</gene>
<keyword evidence="2" id="KW-1185">Reference proteome</keyword>
<evidence type="ECO:0000313" key="1">
    <source>
        <dbReference type="EMBL" id="WAR23861.1"/>
    </source>
</evidence>
<proteinExistence type="predicted"/>
<dbReference type="PANTHER" id="PTHR11799">
    <property type="entry name" value="PARAOXONASE"/>
    <property type="match status" value="1"/>
</dbReference>
<name>A0ABY7FXH7_MYAAR</name>
<reference evidence="1" key="1">
    <citation type="submission" date="2022-11" db="EMBL/GenBank/DDBJ databases">
        <title>Centuries of genome instability and evolution in soft-shell clam transmissible cancer (bioRxiv).</title>
        <authorList>
            <person name="Hart S.F.M."/>
            <person name="Yonemitsu M.A."/>
            <person name="Giersch R.M."/>
            <person name="Beal B.F."/>
            <person name="Arriagada G."/>
            <person name="Davis B.W."/>
            <person name="Ostrander E.A."/>
            <person name="Goff S.P."/>
            <person name="Metzger M.J."/>
        </authorList>
    </citation>
    <scope>NUCLEOTIDE SEQUENCE</scope>
    <source>
        <strain evidence="1">MELC-2E11</strain>
        <tissue evidence="1">Siphon/mantle</tissue>
    </source>
</reference>
<dbReference type="Proteomes" id="UP001164746">
    <property type="component" value="Chromosome 13"/>
</dbReference>
<sequence length="330" mass="36679">MLQSLFYLGILGASLQYFLYYRDWASFNQDLVLKVRPGKCHLAREHGGTEDVDYIGDSIVLASAGFNWEGDVGQILAFDISGEKTREISLNISNSPRRADFLGAPHGITTWTDPDTGEVFLYVLTHPKAEDRIEVFEVQKRPVSLRYIRTITDPNFSLTVYMAEWGKKTLHAYRRESNNKLTPLWKEYLDTGIDNINVDQETGNLWIGSHPVTWRILNFYGIFGKQTAPSQVLRVKVSDGGIDAVEEIYSDNGEEIAGSTAAVYAKGKLMIGSVLRVKVSDGGVDAVEEIYSDNGEECAGSTSAVYAEGKLMIGSLFEQTITCDIAYLSK</sequence>
<dbReference type="InterPro" id="IPR011042">
    <property type="entry name" value="6-blade_b-propeller_TolB-like"/>
</dbReference>